<dbReference type="KEGG" id="aram:KAR29_06835"/>
<dbReference type="PIRSF" id="PIRSF003128">
    <property type="entry name" value="RecN"/>
    <property type="match status" value="1"/>
</dbReference>
<evidence type="ECO:0000259" key="10">
    <source>
        <dbReference type="SMART" id="SM00382"/>
    </source>
</evidence>
<dbReference type="Pfam" id="PF02463">
    <property type="entry name" value="SMC_N"/>
    <property type="match status" value="1"/>
</dbReference>
<evidence type="ECO:0000313" key="11">
    <source>
        <dbReference type="EMBL" id="QTX33561.1"/>
    </source>
</evidence>
<dbReference type="GO" id="GO:0009432">
    <property type="term" value="P:SOS response"/>
    <property type="evidence" value="ECO:0007669"/>
    <property type="project" value="TreeGrafter"/>
</dbReference>
<gene>
    <name evidence="11" type="ORF">KAR29_06835</name>
</gene>
<dbReference type="GO" id="GO:0006281">
    <property type="term" value="P:DNA repair"/>
    <property type="evidence" value="ECO:0007669"/>
    <property type="project" value="UniProtKB-KW"/>
</dbReference>
<dbReference type="SMART" id="SM00382">
    <property type="entry name" value="AAA"/>
    <property type="match status" value="1"/>
</dbReference>
<comment type="function">
    <text evidence="1 9">May be involved in recombinational repair of damaged DNA.</text>
</comment>
<keyword evidence="4" id="KW-0547">Nucleotide-binding</keyword>
<dbReference type="GO" id="GO:0005524">
    <property type="term" value="F:ATP binding"/>
    <property type="evidence" value="ECO:0007669"/>
    <property type="project" value="UniProtKB-KW"/>
</dbReference>
<evidence type="ECO:0000256" key="2">
    <source>
        <dbReference type="ARBA" id="ARBA00009441"/>
    </source>
</evidence>
<organism evidence="11 12">
    <name type="scientific">Aminithiophilus ramosus</name>
    <dbReference type="NCBI Taxonomy" id="3029084"/>
    <lineage>
        <taxon>Bacteria</taxon>
        <taxon>Thermotogati</taxon>
        <taxon>Synergistota</taxon>
        <taxon>Synergistia</taxon>
        <taxon>Synergistales</taxon>
        <taxon>Aminithiophilaceae</taxon>
        <taxon>Aminithiophilus</taxon>
    </lineage>
</organism>
<dbReference type="AlphaFoldDB" id="A0A9Q7ATB5"/>
<dbReference type="Gene3D" id="3.40.50.300">
    <property type="entry name" value="P-loop containing nucleotide triphosphate hydrolases"/>
    <property type="match status" value="2"/>
</dbReference>
<dbReference type="InterPro" id="IPR003395">
    <property type="entry name" value="RecF/RecN/SMC_N"/>
</dbReference>
<evidence type="ECO:0000256" key="7">
    <source>
        <dbReference type="ARBA" id="ARBA00023204"/>
    </source>
</evidence>
<dbReference type="PANTHER" id="PTHR11059:SF0">
    <property type="entry name" value="DNA REPAIR PROTEIN RECN"/>
    <property type="match status" value="1"/>
</dbReference>
<name>A0A9Q7ATB5_9BACT</name>
<comment type="similarity">
    <text evidence="2 9">Belongs to the RecN family.</text>
</comment>
<evidence type="ECO:0000256" key="3">
    <source>
        <dbReference type="ARBA" id="ARBA00021315"/>
    </source>
</evidence>
<evidence type="ECO:0000313" key="12">
    <source>
        <dbReference type="Proteomes" id="UP000671879"/>
    </source>
</evidence>
<keyword evidence="5 9" id="KW-0227">DNA damage</keyword>
<evidence type="ECO:0000256" key="4">
    <source>
        <dbReference type="ARBA" id="ARBA00022741"/>
    </source>
</evidence>
<dbReference type="RefSeq" id="WP_274374845.1">
    <property type="nucleotide sequence ID" value="NZ_CP072943.1"/>
</dbReference>
<sequence length="564" mass="62385">MIEEIRIREIGGISKATLSLRASFVAITGESGSGKSSLVRAFELLSGARSQSSMIHGESDEGEVLAVMANDGPLLGLGEDLQPQEGTTIIRRILSRSGRSRAYLQGKPVPLSTLAQAMTGQLGIQSQFAQLGLLDAQGQLDLLDGFGEDRIAEIRGEIRAAVSQGLDREREIAALREKRAHLETRWGKAQEILEKTEALHLKEGQDLLWSRELEETERRITEVIRLKDFYNQLAGGGSERGLVEALEEVLLGARDAFDGTEGEVWATSTEQILASLQRLQRLLASSLQPYSLEELEQRRESLERRLGKIRQIQRLAKVNSYEELLDYCAAANKELQWVVASGGELERLQHESREWRRRASSLALELRTLRQRAAEELSTSMNGYLIDLAMENLRFHAKLLPLDRIRPNGADDVLFELHGEGDFKGPVSRIASGGELSRILLALQLCLPDARMPACLVFDEVEAGLGGRAALLAGYKLRDLSRRCQVLLVTHEAAIAALAEQHYVVRRSGNESAVVEIDGEERVIEIARMLAGDGQSLEARKHSRALLDEALSAKIPVDEKTRDA</sequence>
<keyword evidence="6" id="KW-0067">ATP-binding</keyword>
<evidence type="ECO:0000256" key="5">
    <source>
        <dbReference type="ARBA" id="ARBA00022763"/>
    </source>
</evidence>
<dbReference type="Proteomes" id="UP000671879">
    <property type="component" value="Chromosome"/>
</dbReference>
<keyword evidence="12" id="KW-1185">Reference proteome</keyword>
<evidence type="ECO:0000256" key="9">
    <source>
        <dbReference type="PIRNR" id="PIRNR003128"/>
    </source>
</evidence>
<protein>
    <recommendedName>
        <fullName evidence="3 9">DNA repair protein RecN</fullName>
    </recommendedName>
    <alternativeName>
        <fullName evidence="8 9">Recombination protein N</fullName>
    </alternativeName>
</protein>
<reference evidence="12" key="1">
    <citation type="submission" date="2021-04" db="EMBL/GenBank/DDBJ databases">
        <title>A novel Synergistetes isolate from a pyrite-forming mixed culture.</title>
        <authorList>
            <person name="Bunk B."/>
            <person name="Sproer C."/>
            <person name="Spring S."/>
            <person name="Pester M."/>
        </authorList>
    </citation>
    <scope>NUCLEOTIDE SEQUENCE [LARGE SCALE GENOMIC DNA]</scope>
    <source>
        <strain evidence="12">J.5.4.2-T.3.5.2</strain>
    </source>
</reference>
<evidence type="ECO:0000256" key="6">
    <source>
        <dbReference type="ARBA" id="ARBA00022840"/>
    </source>
</evidence>
<evidence type="ECO:0000256" key="1">
    <source>
        <dbReference type="ARBA" id="ARBA00003618"/>
    </source>
</evidence>
<dbReference type="SUPFAM" id="SSF52540">
    <property type="entry name" value="P-loop containing nucleoside triphosphate hydrolases"/>
    <property type="match status" value="1"/>
</dbReference>
<dbReference type="GO" id="GO:0006310">
    <property type="term" value="P:DNA recombination"/>
    <property type="evidence" value="ECO:0007669"/>
    <property type="project" value="InterPro"/>
</dbReference>
<dbReference type="PANTHER" id="PTHR11059">
    <property type="entry name" value="DNA REPAIR PROTEIN RECN"/>
    <property type="match status" value="1"/>
</dbReference>
<dbReference type="InterPro" id="IPR003593">
    <property type="entry name" value="AAA+_ATPase"/>
</dbReference>
<dbReference type="InterPro" id="IPR004604">
    <property type="entry name" value="DNA_recomb/repair_RecN"/>
</dbReference>
<proteinExistence type="inferred from homology"/>
<dbReference type="GO" id="GO:0043590">
    <property type="term" value="C:bacterial nucleoid"/>
    <property type="evidence" value="ECO:0007669"/>
    <property type="project" value="TreeGrafter"/>
</dbReference>
<evidence type="ECO:0000256" key="8">
    <source>
        <dbReference type="ARBA" id="ARBA00033408"/>
    </source>
</evidence>
<dbReference type="EMBL" id="CP072943">
    <property type="protein sequence ID" value="QTX33561.1"/>
    <property type="molecule type" value="Genomic_DNA"/>
</dbReference>
<dbReference type="InterPro" id="IPR027417">
    <property type="entry name" value="P-loop_NTPase"/>
</dbReference>
<feature type="domain" description="AAA+ ATPase" evidence="10">
    <location>
        <begin position="21"/>
        <end position="509"/>
    </location>
</feature>
<accession>A0A9Q7ATB5</accession>
<keyword evidence="7 9" id="KW-0234">DNA repair</keyword>